<feature type="region of interest" description="Disordered" evidence="1">
    <location>
        <begin position="1"/>
        <end position="38"/>
    </location>
</feature>
<dbReference type="Proteomes" id="UP001417504">
    <property type="component" value="Unassembled WGS sequence"/>
</dbReference>
<reference evidence="2 3" key="1">
    <citation type="submission" date="2024-01" db="EMBL/GenBank/DDBJ databases">
        <title>Genome assemblies of Stephania.</title>
        <authorList>
            <person name="Yang L."/>
        </authorList>
    </citation>
    <scope>NUCLEOTIDE SEQUENCE [LARGE SCALE GENOMIC DNA]</scope>
    <source>
        <strain evidence="2">QJT</strain>
        <tissue evidence="2">Leaf</tissue>
    </source>
</reference>
<name>A0AAP0E277_9MAGN</name>
<evidence type="ECO:0000313" key="3">
    <source>
        <dbReference type="Proteomes" id="UP001417504"/>
    </source>
</evidence>
<accession>A0AAP0E277</accession>
<dbReference type="EMBL" id="JBBNAE010000011">
    <property type="protein sequence ID" value="KAK9085271.1"/>
    <property type="molecule type" value="Genomic_DNA"/>
</dbReference>
<organism evidence="2 3">
    <name type="scientific">Stephania japonica</name>
    <dbReference type="NCBI Taxonomy" id="461633"/>
    <lineage>
        <taxon>Eukaryota</taxon>
        <taxon>Viridiplantae</taxon>
        <taxon>Streptophyta</taxon>
        <taxon>Embryophyta</taxon>
        <taxon>Tracheophyta</taxon>
        <taxon>Spermatophyta</taxon>
        <taxon>Magnoliopsida</taxon>
        <taxon>Ranunculales</taxon>
        <taxon>Menispermaceae</taxon>
        <taxon>Menispermoideae</taxon>
        <taxon>Cissampelideae</taxon>
        <taxon>Stephania</taxon>
    </lineage>
</organism>
<evidence type="ECO:0000256" key="1">
    <source>
        <dbReference type="SAM" id="MobiDB-lite"/>
    </source>
</evidence>
<protein>
    <submittedName>
        <fullName evidence="2">Uncharacterized protein</fullName>
    </submittedName>
</protein>
<keyword evidence="3" id="KW-1185">Reference proteome</keyword>
<gene>
    <name evidence="2" type="ORF">Sjap_025682</name>
</gene>
<evidence type="ECO:0000313" key="2">
    <source>
        <dbReference type="EMBL" id="KAK9085271.1"/>
    </source>
</evidence>
<proteinExistence type="predicted"/>
<sequence length="50" mass="5643">MHASVVSQIFGDSRDSTRHMSSPDPSPARHQHFSAPIRERHVSAHQLLIQ</sequence>
<comment type="caution">
    <text evidence="2">The sequence shown here is derived from an EMBL/GenBank/DDBJ whole genome shotgun (WGS) entry which is preliminary data.</text>
</comment>
<dbReference type="AlphaFoldDB" id="A0AAP0E277"/>